<evidence type="ECO:0000256" key="1">
    <source>
        <dbReference type="SAM" id="Phobius"/>
    </source>
</evidence>
<sequence length="174" mass="19983">MNLSRSEGQRKMPSLSLGRWLIVLAGFIVFVLVSAVLFVRSADSEYRSAEKQAIRIAKAQGGLAEVDEAVSHTWDETVWVVTGKDSEGTEWMIWERKDELIKKKISENISEQQMLAKFAEEHSGTPIRIIPGWFMNGPAWEVRYWNEKSQEHQSLDFFSFQDGKLLKTYVLSIQ</sequence>
<dbReference type="Gene3D" id="3.10.450.40">
    <property type="match status" value="2"/>
</dbReference>
<protein>
    <submittedName>
        <fullName evidence="3">DUF5590 domain-containing protein</fullName>
    </submittedName>
</protein>
<evidence type="ECO:0000313" key="4">
    <source>
        <dbReference type="Proteomes" id="UP000502248"/>
    </source>
</evidence>
<reference evidence="3 4" key="1">
    <citation type="submission" date="2020-04" db="EMBL/GenBank/DDBJ databases">
        <title>Genome sequencing of novel species.</title>
        <authorList>
            <person name="Heo J."/>
            <person name="Kim S.-J."/>
            <person name="Kim J.-S."/>
            <person name="Hong S.-B."/>
            <person name="Kwon S.-W."/>
        </authorList>
    </citation>
    <scope>NUCLEOTIDE SEQUENCE [LARGE SCALE GENOMIC DNA]</scope>
    <source>
        <strain evidence="3 4">MFER-1</strain>
    </source>
</reference>
<dbReference type="InterPro" id="IPR041401">
    <property type="entry name" value="TseB-like_dom"/>
</dbReference>
<organism evidence="3 4">
    <name type="scientific">Cohnella herbarum</name>
    <dbReference type="NCBI Taxonomy" id="2728023"/>
    <lineage>
        <taxon>Bacteria</taxon>
        <taxon>Bacillati</taxon>
        <taxon>Bacillota</taxon>
        <taxon>Bacilli</taxon>
        <taxon>Bacillales</taxon>
        <taxon>Paenibacillaceae</taxon>
        <taxon>Cohnella</taxon>
    </lineage>
</organism>
<keyword evidence="1" id="KW-0812">Transmembrane</keyword>
<dbReference type="Proteomes" id="UP000502248">
    <property type="component" value="Chromosome"/>
</dbReference>
<dbReference type="Pfam" id="PF17881">
    <property type="entry name" value="TseB"/>
    <property type="match status" value="1"/>
</dbReference>
<accession>A0A7Z2ZJS1</accession>
<dbReference type="InterPro" id="IPR046350">
    <property type="entry name" value="Cystatin_sf"/>
</dbReference>
<dbReference type="RefSeq" id="WP_169278760.1">
    <property type="nucleotide sequence ID" value="NZ_CP051680.1"/>
</dbReference>
<name>A0A7Z2ZJS1_9BACL</name>
<dbReference type="KEGG" id="cheb:HH215_04170"/>
<proteinExistence type="predicted"/>
<feature type="transmembrane region" description="Helical" evidence="1">
    <location>
        <begin position="20"/>
        <end position="39"/>
    </location>
</feature>
<keyword evidence="4" id="KW-1185">Reference proteome</keyword>
<dbReference type="EMBL" id="CP051680">
    <property type="protein sequence ID" value="QJD82461.1"/>
    <property type="molecule type" value="Genomic_DNA"/>
</dbReference>
<dbReference type="AlphaFoldDB" id="A0A7Z2ZJS1"/>
<gene>
    <name evidence="3" type="ORF">HH215_04170</name>
</gene>
<evidence type="ECO:0000313" key="3">
    <source>
        <dbReference type="EMBL" id="QJD82461.1"/>
    </source>
</evidence>
<feature type="domain" description="Cell wall elongation regulator TseB-like" evidence="2">
    <location>
        <begin position="52"/>
        <end position="94"/>
    </location>
</feature>
<evidence type="ECO:0000259" key="2">
    <source>
        <dbReference type="Pfam" id="PF17881"/>
    </source>
</evidence>
<keyword evidence="1" id="KW-0472">Membrane</keyword>
<keyword evidence="1" id="KW-1133">Transmembrane helix</keyword>
<dbReference type="SUPFAM" id="SSF54403">
    <property type="entry name" value="Cystatin/monellin"/>
    <property type="match status" value="2"/>
</dbReference>